<evidence type="ECO:0000256" key="4">
    <source>
        <dbReference type="PROSITE-ProRule" id="PRU01161"/>
    </source>
</evidence>
<keyword evidence="8" id="KW-1185">Reference proteome</keyword>
<organism evidence="7 8">
    <name type="scientific">Salinivirga cyanobacteriivorans</name>
    <dbReference type="NCBI Taxonomy" id="1307839"/>
    <lineage>
        <taxon>Bacteria</taxon>
        <taxon>Pseudomonadati</taxon>
        <taxon>Bacteroidota</taxon>
        <taxon>Bacteroidia</taxon>
        <taxon>Bacteroidales</taxon>
        <taxon>Salinivirgaceae</taxon>
        <taxon>Salinivirga</taxon>
    </lineage>
</organism>
<keyword evidence="1 4" id="KW-0378">Hydrolase</keyword>
<feature type="active site" description="Nucleophile" evidence="4">
    <location>
        <position position="45"/>
    </location>
</feature>
<dbReference type="Pfam" id="PF01734">
    <property type="entry name" value="Patatin"/>
    <property type="match status" value="1"/>
</dbReference>
<feature type="active site" description="Proton acceptor" evidence="4">
    <location>
        <position position="157"/>
    </location>
</feature>
<dbReference type="AlphaFoldDB" id="A0A0S2I2G4"/>
<dbReference type="GO" id="GO:0016787">
    <property type="term" value="F:hydrolase activity"/>
    <property type="evidence" value="ECO:0007669"/>
    <property type="project" value="UniProtKB-UniRule"/>
</dbReference>
<evidence type="ECO:0000256" key="1">
    <source>
        <dbReference type="ARBA" id="ARBA00022801"/>
    </source>
</evidence>
<keyword evidence="5" id="KW-0812">Transmembrane</keyword>
<dbReference type="Gene3D" id="3.40.1090.10">
    <property type="entry name" value="Cytosolic phospholipase A2 catalytic domain"/>
    <property type="match status" value="2"/>
</dbReference>
<protein>
    <submittedName>
        <fullName evidence="7">NTE family protein RssA</fullName>
    </submittedName>
</protein>
<dbReference type="PROSITE" id="PS51635">
    <property type="entry name" value="PNPLA"/>
    <property type="match status" value="1"/>
</dbReference>
<dbReference type="GO" id="GO:0016042">
    <property type="term" value="P:lipid catabolic process"/>
    <property type="evidence" value="ECO:0007669"/>
    <property type="project" value="UniProtKB-UniRule"/>
</dbReference>
<feature type="short sequence motif" description="DGA/G" evidence="4">
    <location>
        <begin position="157"/>
        <end position="159"/>
    </location>
</feature>
<evidence type="ECO:0000256" key="5">
    <source>
        <dbReference type="SAM" id="Phobius"/>
    </source>
</evidence>
<feature type="short sequence motif" description="GXSXG" evidence="4">
    <location>
        <begin position="43"/>
        <end position="47"/>
    </location>
</feature>
<dbReference type="RefSeq" id="WP_057953817.1">
    <property type="nucleotide sequence ID" value="NZ_CP013118.1"/>
</dbReference>
<dbReference type="Proteomes" id="UP000064893">
    <property type="component" value="Chromosome"/>
</dbReference>
<dbReference type="InterPro" id="IPR050301">
    <property type="entry name" value="NTE"/>
</dbReference>
<accession>A0A0S2I2G4</accession>
<evidence type="ECO:0000259" key="6">
    <source>
        <dbReference type="PROSITE" id="PS51635"/>
    </source>
</evidence>
<dbReference type="STRING" id="1307839.L21SP5_02827"/>
<keyword evidence="3 4" id="KW-0443">Lipid metabolism</keyword>
<evidence type="ECO:0000256" key="2">
    <source>
        <dbReference type="ARBA" id="ARBA00022963"/>
    </source>
</evidence>
<dbReference type="PANTHER" id="PTHR14226">
    <property type="entry name" value="NEUROPATHY TARGET ESTERASE/SWISS CHEESE D.MELANOGASTER"/>
    <property type="match status" value="1"/>
</dbReference>
<keyword evidence="5" id="KW-1133">Transmembrane helix</keyword>
<dbReference type="InterPro" id="IPR016035">
    <property type="entry name" value="Acyl_Trfase/lysoPLipase"/>
</dbReference>
<dbReference type="InterPro" id="IPR002641">
    <property type="entry name" value="PNPLA_dom"/>
</dbReference>
<comment type="caution">
    <text evidence="4">Lacks conserved residue(s) required for the propagation of feature annotation.</text>
</comment>
<keyword evidence="2 4" id="KW-0442">Lipid degradation</keyword>
<evidence type="ECO:0000313" key="7">
    <source>
        <dbReference type="EMBL" id="ALO16447.1"/>
    </source>
</evidence>
<reference evidence="7 8" key="1">
    <citation type="submission" date="2015-11" db="EMBL/GenBank/DDBJ databases">
        <title>Description and complete genome sequence of a novel strain predominating in hypersaline microbial mats and representing a new family of the Bacteriodetes phylum.</title>
        <authorList>
            <person name="Spring S."/>
            <person name="Bunk B."/>
            <person name="Sproer C."/>
            <person name="Klenk H.-P."/>
        </authorList>
    </citation>
    <scope>NUCLEOTIDE SEQUENCE [LARGE SCALE GENOMIC DNA]</scope>
    <source>
        <strain evidence="7 8">L21-Spi-D4</strain>
    </source>
</reference>
<dbReference type="OrthoDB" id="9770965at2"/>
<dbReference type="CDD" id="cd07205">
    <property type="entry name" value="Pat_PNPLA6_PNPLA7_NTE1_like"/>
    <property type="match status" value="1"/>
</dbReference>
<dbReference type="PANTHER" id="PTHR14226:SF29">
    <property type="entry name" value="NEUROPATHY TARGET ESTERASE SWS"/>
    <property type="match status" value="1"/>
</dbReference>
<evidence type="ECO:0000256" key="3">
    <source>
        <dbReference type="ARBA" id="ARBA00023098"/>
    </source>
</evidence>
<dbReference type="EMBL" id="CP013118">
    <property type="protein sequence ID" value="ALO16447.1"/>
    <property type="molecule type" value="Genomic_DNA"/>
</dbReference>
<dbReference type="SUPFAM" id="SSF52151">
    <property type="entry name" value="FabD/lysophospholipase-like"/>
    <property type="match status" value="1"/>
</dbReference>
<proteinExistence type="predicted"/>
<dbReference type="KEGG" id="blq:L21SP5_02827"/>
<keyword evidence="5" id="KW-0472">Membrane</keyword>
<gene>
    <name evidence="7" type="primary">rssA_4</name>
    <name evidence="7" type="ORF">L21SP5_02827</name>
</gene>
<feature type="transmembrane region" description="Helical" evidence="5">
    <location>
        <begin position="40"/>
        <end position="57"/>
    </location>
</feature>
<sequence length="255" mass="27445">MIFKKKKKKIGLALGGGAVLGAAHVGVLRALKEHNIEISYIAGTSIGAFVGAFYAFGKNWEDINKIASELKWIDITGISLSRYGLLSNEKMGTLIKKHIGDQKLEDAKTPLSMIATDVSNGKKVVLDKGSVAKGAMASSCIPGIFNPTTINKKMLVDGGIVENVPINTVKNMGADYVIGVDLNAKHSYGKPGNIVDVALNSFHFTLMAAAKLQTEDADLLIQPDLSKFNRSDMSQVNDLMEQGYKDAQKALKSFK</sequence>
<evidence type="ECO:0000313" key="8">
    <source>
        <dbReference type="Proteomes" id="UP000064893"/>
    </source>
</evidence>
<name>A0A0S2I2G4_9BACT</name>
<feature type="domain" description="PNPLA" evidence="6">
    <location>
        <begin position="12"/>
        <end position="170"/>
    </location>
</feature>